<comment type="caution">
    <text evidence="2">The sequence shown here is derived from an EMBL/GenBank/DDBJ whole genome shotgun (WGS) entry which is preliminary data.</text>
</comment>
<evidence type="ECO:0000313" key="2">
    <source>
        <dbReference type="EMBL" id="OAY74899.1"/>
    </source>
</evidence>
<feature type="transmembrane region" description="Helical" evidence="1">
    <location>
        <begin position="30"/>
        <end position="63"/>
    </location>
</feature>
<keyword evidence="1" id="KW-0472">Membrane</keyword>
<keyword evidence="1" id="KW-1133">Transmembrane helix</keyword>
<evidence type="ECO:0000313" key="3">
    <source>
        <dbReference type="Proteomes" id="UP000092600"/>
    </source>
</evidence>
<protein>
    <submittedName>
        <fullName evidence="2">Uncharacterized protein</fullName>
    </submittedName>
</protein>
<reference evidence="2 3" key="1">
    <citation type="journal article" date="2016" name="DNA Res.">
        <title>The draft genome of MD-2 pineapple using hybrid error correction of long reads.</title>
        <authorList>
            <person name="Redwan R.M."/>
            <person name="Saidin A."/>
            <person name="Kumar S.V."/>
        </authorList>
    </citation>
    <scope>NUCLEOTIDE SEQUENCE [LARGE SCALE GENOMIC DNA]</scope>
    <source>
        <strain evidence="3">cv. MD2</strain>
        <tissue evidence="2">Leaf</tissue>
    </source>
</reference>
<dbReference type="Proteomes" id="UP000092600">
    <property type="component" value="Unassembled WGS sequence"/>
</dbReference>
<proteinExistence type="predicted"/>
<dbReference type="EMBL" id="LSRQ01002238">
    <property type="protein sequence ID" value="OAY74899.1"/>
    <property type="molecule type" value="Genomic_DNA"/>
</dbReference>
<evidence type="ECO:0000256" key="1">
    <source>
        <dbReference type="SAM" id="Phobius"/>
    </source>
</evidence>
<keyword evidence="1" id="KW-0812">Transmembrane</keyword>
<gene>
    <name evidence="2" type="ORF">ACMD2_20838</name>
</gene>
<organism evidence="2 3">
    <name type="scientific">Ananas comosus</name>
    <name type="common">Pineapple</name>
    <name type="synonym">Ananas ananas</name>
    <dbReference type="NCBI Taxonomy" id="4615"/>
    <lineage>
        <taxon>Eukaryota</taxon>
        <taxon>Viridiplantae</taxon>
        <taxon>Streptophyta</taxon>
        <taxon>Embryophyta</taxon>
        <taxon>Tracheophyta</taxon>
        <taxon>Spermatophyta</taxon>
        <taxon>Magnoliopsida</taxon>
        <taxon>Liliopsida</taxon>
        <taxon>Poales</taxon>
        <taxon>Bromeliaceae</taxon>
        <taxon>Bromelioideae</taxon>
        <taxon>Ananas</taxon>
    </lineage>
</organism>
<name>A0A199VCS9_ANACO</name>
<dbReference type="AlphaFoldDB" id="A0A199VCS9"/>
<sequence>MLRSERRSGFRVRAFMITWRRSRRAHNRSYARFVVPLCQNVVFYVLWVVEAVVVVAYLCFFFLRFGFSL</sequence>
<accession>A0A199VCS9</accession>